<proteinExistence type="predicted"/>
<keyword evidence="4" id="KW-1185">Reference proteome</keyword>
<evidence type="ECO:0000256" key="1">
    <source>
        <dbReference type="SAM" id="MobiDB-lite"/>
    </source>
</evidence>
<dbReference type="EMBL" id="QLLL01000010">
    <property type="protein sequence ID" value="RAI99397.1"/>
    <property type="molecule type" value="Genomic_DNA"/>
</dbReference>
<dbReference type="OrthoDB" id="669525at2"/>
<feature type="signal peptide" evidence="2">
    <location>
        <begin position="1"/>
        <end position="20"/>
    </location>
</feature>
<keyword evidence="2" id="KW-0732">Signal</keyword>
<dbReference type="RefSeq" id="WP_111599921.1">
    <property type="nucleotide sequence ID" value="NZ_QLLL01000010.1"/>
</dbReference>
<dbReference type="InterPro" id="IPR025354">
    <property type="entry name" value="DUF4258"/>
</dbReference>
<dbReference type="Pfam" id="PF14076">
    <property type="entry name" value="DUF4258"/>
    <property type="match status" value="1"/>
</dbReference>
<reference evidence="3 4" key="1">
    <citation type="submission" date="2018-06" db="EMBL/GenBank/DDBJ databases">
        <title>Genomic Encyclopedia of Archaeal and Bacterial Type Strains, Phase II (KMG-II): from individual species to whole genera.</title>
        <authorList>
            <person name="Goeker M."/>
        </authorList>
    </citation>
    <scope>NUCLEOTIDE SEQUENCE [LARGE SCALE GENOMIC DNA]</scope>
    <source>
        <strain evidence="3 4">DSM 23857</strain>
    </source>
</reference>
<dbReference type="Proteomes" id="UP000249547">
    <property type="component" value="Unassembled WGS sequence"/>
</dbReference>
<dbReference type="PROSITE" id="PS51257">
    <property type="entry name" value="PROKAR_LIPOPROTEIN"/>
    <property type="match status" value="1"/>
</dbReference>
<gene>
    <name evidence="3" type="ORF">LX64_04528</name>
</gene>
<name>A0A327Q6H0_9BACT</name>
<evidence type="ECO:0000256" key="2">
    <source>
        <dbReference type="SAM" id="SignalP"/>
    </source>
</evidence>
<evidence type="ECO:0000313" key="4">
    <source>
        <dbReference type="Proteomes" id="UP000249547"/>
    </source>
</evidence>
<feature type="region of interest" description="Disordered" evidence="1">
    <location>
        <begin position="27"/>
        <end position="49"/>
    </location>
</feature>
<sequence length="137" mass="15102">MYKAWKTAALAILTLILAIGCEQPISSQQAPPKAKASRPATKSTASKKDVPTLKFTKHALCRMACRRISEEEVLDMYMNGKVNPKKSEKNGKPCPTIAREGYTSDGQHVRIVFGECGGEVKVITCIDLERDWSCECP</sequence>
<dbReference type="AlphaFoldDB" id="A0A327Q6H0"/>
<comment type="caution">
    <text evidence="3">The sequence shown here is derived from an EMBL/GenBank/DDBJ whole genome shotgun (WGS) entry which is preliminary data.</text>
</comment>
<organism evidence="3 4">
    <name type="scientific">Chitinophaga skermanii</name>
    <dbReference type="NCBI Taxonomy" id="331697"/>
    <lineage>
        <taxon>Bacteria</taxon>
        <taxon>Pseudomonadati</taxon>
        <taxon>Bacteroidota</taxon>
        <taxon>Chitinophagia</taxon>
        <taxon>Chitinophagales</taxon>
        <taxon>Chitinophagaceae</taxon>
        <taxon>Chitinophaga</taxon>
    </lineage>
</organism>
<evidence type="ECO:0000313" key="3">
    <source>
        <dbReference type="EMBL" id="RAI99397.1"/>
    </source>
</evidence>
<feature type="chain" id="PRO_5016438936" evidence="2">
    <location>
        <begin position="21"/>
        <end position="137"/>
    </location>
</feature>
<accession>A0A327Q6H0</accession>
<protein>
    <submittedName>
        <fullName evidence="3">Uncharacterized protein DUF4258</fullName>
    </submittedName>
</protein>